<dbReference type="Proteomes" id="UP000198824">
    <property type="component" value="Unassembled WGS sequence"/>
</dbReference>
<dbReference type="InterPro" id="IPR002931">
    <property type="entry name" value="Transglutaminase-like"/>
</dbReference>
<gene>
    <name evidence="2" type="ORF">SAMN05192580_2711</name>
</gene>
<dbReference type="SUPFAM" id="SSF54001">
    <property type="entry name" value="Cysteine proteinases"/>
    <property type="match status" value="1"/>
</dbReference>
<dbReference type="EMBL" id="FOZG01000002">
    <property type="protein sequence ID" value="SFS02542.1"/>
    <property type="molecule type" value="Genomic_DNA"/>
</dbReference>
<organism evidence="2 3">
    <name type="scientific">Sphingomonas jatrophae</name>
    <dbReference type="NCBI Taxonomy" id="1166337"/>
    <lineage>
        <taxon>Bacteria</taxon>
        <taxon>Pseudomonadati</taxon>
        <taxon>Pseudomonadota</taxon>
        <taxon>Alphaproteobacteria</taxon>
        <taxon>Sphingomonadales</taxon>
        <taxon>Sphingomonadaceae</taxon>
        <taxon>Sphingomonas</taxon>
    </lineage>
</organism>
<keyword evidence="3" id="KW-1185">Reference proteome</keyword>
<dbReference type="GO" id="GO:0008233">
    <property type="term" value="F:peptidase activity"/>
    <property type="evidence" value="ECO:0007669"/>
    <property type="project" value="UniProtKB-KW"/>
</dbReference>
<sequence>MRLRISHRTVYRFTEPQARVVQLLRLTPGSHYGQTVVDWRIDVDCDARLKASRDGFGNETHMLYAAGPLDAITLSVHGEVLTDDRAGVVAGAAEPLPPLAFLQATQLTKVDPAIAAFAAAVPTGDTGLEHAHALMHAVHERVAYRKSWPDPARTAAEALEAKTGVGQDLTHVLVASARSLGIPARYVSGHYCHDGGASDEAGHAWAELHVEGFGWIGFDAANAMCPDDRYVRVAIGLDARGAAPVSGTRIGGGDERLEVGVTVESAASDS</sequence>
<dbReference type="Pfam" id="PF01841">
    <property type="entry name" value="Transglut_core"/>
    <property type="match status" value="1"/>
</dbReference>
<dbReference type="GO" id="GO:0006508">
    <property type="term" value="P:proteolysis"/>
    <property type="evidence" value="ECO:0007669"/>
    <property type="project" value="UniProtKB-KW"/>
</dbReference>
<dbReference type="SMART" id="SM00460">
    <property type="entry name" value="TGc"/>
    <property type="match status" value="1"/>
</dbReference>
<evidence type="ECO:0000313" key="2">
    <source>
        <dbReference type="EMBL" id="SFS02542.1"/>
    </source>
</evidence>
<dbReference type="InterPro" id="IPR038765">
    <property type="entry name" value="Papain-like_cys_pep_sf"/>
</dbReference>
<proteinExistence type="predicted"/>
<evidence type="ECO:0000313" key="3">
    <source>
        <dbReference type="Proteomes" id="UP000198824"/>
    </source>
</evidence>
<keyword evidence="2" id="KW-0645">Protease</keyword>
<evidence type="ECO:0000259" key="1">
    <source>
        <dbReference type="SMART" id="SM00460"/>
    </source>
</evidence>
<dbReference type="PANTHER" id="PTHR33490:SF6">
    <property type="entry name" value="SLL1049 PROTEIN"/>
    <property type="match status" value="1"/>
</dbReference>
<name>A0A1I6LGK2_9SPHN</name>
<dbReference type="STRING" id="1166337.SAMN05192580_2711"/>
<feature type="domain" description="Transglutaminase-like" evidence="1">
    <location>
        <begin position="158"/>
        <end position="222"/>
    </location>
</feature>
<protein>
    <submittedName>
        <fullName evidence="2">Transglutaminase-like enzyme, putative cysteine protease</fullName>
    </submittedName>
</protein>
<keyword evidence="2" id="KW-0378">Hydrolase</keyword>
<reference evidence="2 3" key="1">
    <citation type="submission" date="2016-10" db="EMBL/GenBank/DDBJ databases">
        <authorList>
            <person name="de Groot N.N."/>
        </authorList>
    </citation>
    <scope>NUCLEOTIDE SEQUENCE [LARGE SCALE GENOMIC DNA]</scope>
    <source>
        <strain evidence="2 3">S5-249</strain>
    </source>
</reference>
<dbReference type="OrthoDB" id="9804023at2"/>
<dbReference type="Gene3D" id="3.10.620.30">
    <property type="match status" value="1"/>
</dbReference>
<dbReference type="InterPro" id="IPR013589">
    <property type="entry name" value="Bac_transglu_N"/>
</dbReference>
<accession>A0A1I6LGK2</accession>
<dbReference type="RefSeq" id="WP_093315351.1">
    <property type="nucleotide sequence ID" value="NZ_FOZG01000002.1"/>
</dbReference>
<dbReference type="PANTHER" id="PTHR33490">
    <property type="entry name" value="BLR5614 PROTEIN-RELATED"/>
    <property type="match status" value="1"/>
</dbReference>
<dbReference type="AlphaFoldDB" id="A0A1I6LGK2"/>
<dbReference type="Pfam" id="PF08379">
    <property type="entry name" value="Bact_transglu_N"/>
    <property type="match status" value="1"/>
</dbReference>